<dbReference type="GO" id="GO:0005886">
    <property type="term" value="C:plasma membrane"/>
    <property type="evidence" value="ECO:0007669"/>
    <property type="project" value="InterPro"/>
</dbReference>
<accession>A0A1G6UVZ8</accession>
<dbReference type="Pfam" id="PF06305">
    <property type="entry name" value="LapA_dom"/>
    <property type="match status" value="1"/>
</dbReference>
<dbReference type="AlphaFoldDB" id="A0A1G6UVZ8"/>
<keyword evidence="4 5" id="KW-0472">Membrane</keyword>
<protein>
    <recommendedName>
        <fullName evidence="6">Lipopolysaccharide assembly protein A domain-containing protein</fullName>
    </recommendedName>
</protein>
<evidence type="ECO:0000313" key="7">
    <source>
        <dbReference type="EMBL" id="SDD45441.1"/>
    </source>
</evidence>
<proteinExistence type="predicted"/>
<feature type="transmembrane region" description="Helical" evidence="5">
    <location>
        <begin position="44"/>
        <end position="65"/>
    </location>
</feature>
<evidence type="ECO:0000256" key="3">
    <source>
        <dbReference type="ARBA" id="ARBA00022989"/>
    </source>
</evidence>
<dbReference type="STRING" id="265719.SAMN04488509_102517"/>
<sequence>MRILLILLALGLLGLGFAFGALNPAAVAIDLYGIELNLRLGSALLLAAFCGAFAAGSVLTALVILPLKRRLKRAEGEARAAAESSPRAAGA</sequence>
<feature type="domain" description="Lipopolysaccharide assembly protein A" evidence="6">
    <location>
        <begin position="23"/>
        <end position="81"/>
    </location>
</feature>
<keyword evidence="3 5" id="KW-1133">Transmembrane helix</keyword>
<keyword evidence="8" id="KW-1185">Reference proteome</keyword>
<dbReference type="InterPro" id="IPR010445">
    <property type="entry name" value="LapA_dom"/>
</dbReference>
<keyword evidence="2 5" id="KW-0812">Transmembrane</keyword>
<reference evidence="7 8" key="1">
    <citation type="submission" date="2016-10" db="EMBL/GenBank/DDBJ databases">
        <authorList>
            <person name="de Groot N.N."/>
        </authorList>
    </citation>
    <scope>NUCLEOTIDE SEQUENCE [LARGE SCALE GENOMIC DNA]</scope>
    <source>
        <strain evidence="7 8">DSM 16957</strain>
    </source>
</reference>
<dbReference type="Proteomes" id="UP000199603">
    <property type="component" value="Unassembled WGS sequence"/>
</dbReference>
<dbReference type="RefSeq" id="WP_091240609.1">
    <property type="nucleotide sequence ID" value="NZ_FNAG01000002.1"/>
</dbReference>
<evidence type="ECO:0000256" key="4">
    <source>
        <dbReference type="ARBA" id="ARBA00023136"/>
    </source>
</evidence>
<organism evidence="7 8">
    <name type="scientific">Aquimonas voraii</name>
    <dbReference type="NCBI Taxonomy" id="265719"/>
    <lineage>
        <taxon>Bacteria</taxon>
        <taxon>Pseudomonadati</taxon>
        <taxon>Pseudomonadota</taxon>
        <taxon>Gammaproteobacteria</taxon>
        <taxon>Lysobacterales</taxon>
        <taxon>Lysobacteraceae</taxon>
        <taxon>Aquimonas</taxon>
    </lineage>
</organism>
<name>A0A1G6UVZ8_9GAMM</name>
<dbReference type="EMBL" id="FNAG01000002">
    <property type="protein sequence ID" value="SDD45441.1"/>
    <property type="molecule type" value="Genomic_DNA"/>
</dbReference>
<keyword evidence="1" id="KW-1003">Cell membrane</keyword>
<evidence type="ECO:0000313" key="8">
    <source>
        <dbReference type="Proteomes" id="UP000199603"/>
    </source>
</evidence>
<evidence type="ECO:0000256" key="1">
    <source>
        <dbReference type="ARBA" id="ARBA00022475"/>
    </source>
</evidence>
<evidence type="ECO:0000256" key="2">
    <source>
        <dbReference type="ARBA" id="ARBA00022692"/>
    </source>
</evidence>
<gene>
    <name evidence="7" type="ORF">SAMN04488509_102517</name>
</gene>
<evidence type="ECO:0000256" key="5">
    <source>
        <dbReference type="SAM" id="Phobius"/>
    </source>
</evidence>
<evidence type="ECO:0000259" key="6">
    <source>
        <dbReference type="Pfam" id="PF06305"/>
    </source>
</evidence>